<accession>A0A0J7JXE9</accession>
<dbReference type="Proteomes" id="UP000036403">
    <property type="component" value="Unassembled WGS sequence"/>
</dbReference>
<dbReference type="InterPro" id="IPR057902">
    <property type="entry name" value="N_peptide"/>
</dbReference>
<protein>
    <submittedName>
        <fullName evidence="1">p63c domain protein</fullName>
    </submittedName>
</protein>
<proteinExistence type="predicted"/>
<dbReference type="PaxDb" id="67767-A0A0J7JXE9"/>
<organism evidence="1 2">
    <name type="scientific">Lasius niger</name>
    <name type="common">Black garden ant</name>
    <dbReference type="NCBI Taxonomy" id="67767"/>
    <lineage>
        <taxon>Eukaryota</taxon>
        <taxon>Metazoa</taxon>
        <taxon>Ecdysozoa</taxon>
        <taxon>Arthropoda</taxon>
        <taxon>Hexapoda</taxon>
        <taxon>Insecta</taxon>
        <taxon>Pterygota</taxon>
        <taxon>Neoptera</taxon>
        <taxon>Endopterygota</taxon>
        <taxon>Hymenoptera</taxon>
        <taxon>Apocrita</taxon>
        <taxon>Aculeata</taxon>
        <taxon>Formicoidea</taxon>
        <taxon>Formicidae</taxon>
        <taxon>Formicinae</taxon>
        <taxon>Lasius</taxon>
        <taxon>Lasius</taxon>
    </lineage>
</organism>
<sequence>MQIYIPLAKSKGKILEQIRASRDENGKQSDKLHLFLSEIGVKALRQHIGKLLGVAAMSDNKEEYEAGIEKVFGKMKSELYKERKKLARAIAHRAERNKDISLARNVASALVGNARVAKALSLIEYKACPRPVRESAEGGAMCLPEVAMFAAGHRKSNKITAR</sequence>
<dbReference type="AlphaFoldDB" id="A0A0J7JXE9"/>
<keyword evidence="2" id="KW-1185">Reference proteome</keyword>
<reference evidence="1 2" key="1">
    <citation type="submission" date="2015-04" db="EMBL/GenBank/DDBJ databases">
        <title>Lasius niger genome sequencing.</title>
        <authorList>
            <person name="Konorov E.A."/>
            <person name="Nikitin M.A."/>
            <person name="Kirill M.V."/>
            <person name="Chang P."/>
        </authorList>
    </citation>
    <scope>NUCLEOTIDE SEQUENCE [LARGE SCALE GENOMIC DNA]</scope>
    <source>
        <tissue evidence="1">Whole</tissue>
    </source>
</reference>
<name>A0A0J7JXE9_LASNI</name>
<comment type="caution">
    <text evidence="1">The sequence shown here is derived from an EMBL/GenBank/DDBJ whole genome shotgun (WGS) entry which is preliminary data.</text>
</comment>
<dbReference type="Pfam" id="PF25694">
    <property type="entry name" value="N_peptide"/>
    <property type="match status" value="1"/>
</dbReference>
<gene>
    <name evidence="1" type="ORF">RF55_21616</name>
</gene>
<dbReference type="EMBL" id="LBMM01022559">
    <property type="protein sequence ID" value="KMQ82873.1"/>
    <property type="molecule type" value="Genomic_DNA"/>
</dbReference>
<evidence type="ECO:0000313" key="2">
    <source>
        <dbReference type="Proteomes" id="UP000036403"/>
    </source>
</evidence>
<evidence type="ECO:0000313" key="1">
    <source>
        <dbReference type="EMBL" id="KMQ82873.1"/>
    </source>
</evidence>